<sequence length="97" mass="10994">FFSPSITNLKYWGRCEPITSKTLQLLNDLSIGYPFGKGSQIPKKFLVKLSAVQFMLNNHTSEHFSFLGINNQSNLADMRCRTTFYTALGRLLMVDLG</sequence>
<evidence type="ECO:0000313" key="9">
    <source>
        <dbReference type="EMBL" id="NWR52613.1"/>
    </source>
</evidence>
<evidence type="ECO:0000259" key="8">
    <source>
        <dbReference type="Pfam" id="PF25795"/>
    </source>
</evidence>
<keyword evidence="5" id="KW-0963">Cytoplasm</keyword>
<evidence type="ECO:0000256" key="6">
    <source>
        <dbReference type="ARBA" id="ARBA00022927"/>
    </source>
</evidence>
<evidence type="ECO:0000256" key="4">
    <source>
        <dbReference type="ARBA" id="ARBA00022448"/>
    </source>
</evidence>
<reference evidence="9 10" key="1">
    <citation type="submission" date="2019-09" db="EMBL/GenBank/DDBJ databases">
        <title>Bird 10,000 Genomes (B10K) Project - Family phase.</title>
        <authorList>
            <person name="Zhang G."/>
        </authorList>
    </citation>
    <scope>NUCLEOTIDE SEQUENCE [LARGE SCALE GENOMIC DNA]</scope>
    <source>
        <strain evidence="9">B10K-DU-001-18</strain>
        <tissue evidence="9">Muscle</tissue>
    </source>
</reference>
<dbReference type="InterPro" id="IPR044189">
    <property type="entry name" value="XPO4/7-like"/>
</dbReference>
<dbReference type="GO" id="GO:0005643">
    <property type="term" value="C:nuclear pore"/>
    <property type="evidence" value="ECO:0007669"/>
    <property type="project" value="TreeGrafter"/>
</dbReference>
<dbReference type="Proteomes" id="UP000529728">
    <property type="component" value="Unassembled WGS sequence"/>
</dbReference>
<dbReference type="GO" id="GO:0006611">
    <property type="term" value="P:protein export from nucleus"/>
    <property type="evidence" value="ECO:0007669"/>
    <property type="project" value="TreeGrafter"/>
</dbReference>
<organism evidence="9 10">
    <name type="scientific">Regulus satrapa</name>
    <name type="common">Golden-crowned kinglet</name>
    <dbReference type="NCBI Taxonomy" id="13245"/>
    <lineage>
        <taxon>Eukaryota</taxon>
        <taxon>Metazoa</taxon>
        <taxon>Chordata</taxon>
        <taxon>Craniata</taxon>
        <taxon>Vertebrata</taxon>
        <taxon>Euteleostomi</taxon>
        <taxon>Archelosauria</taxon>
        <taxon>Archosauria</taxon>
        <taxon>Dinosauria</taxon>
        <taxon>Saurischia</taxon>
        <taxon>Theropoda</taxon>
        <taxon>Coelurosauria</taxon>
        <taxon>Aves</taxon>
        <taxon>Neognathae</taxon>
        <taxon>Neoaves</taxon>
        <taxon>Telluraves</taxon>
        <taxon>Australaves</taxon>
        <taxon>Passeriformes</taxon>
        <taxon>Regulidae</taxon>
        <taxon>Regulus</taxon>
    </lineage>
</organism>
<keyword evidence="6" id="KW-0653">Protein transport</keyword>
<dbReference type="OrthoDB" id="244158at2759"/>
<feature type="non-terminal residue" evidence="9">
    <location>
        <position position="1"/>
    </location>
</feature>
<dbReference type="AlphaFoldDB" id="A0A7K4Y0R6"/>
<comment type="caution">
    <text evidence="9">The sequence shown here is derived from an EMBL/GenBank/DDBJ whole genome shotgun (WGS) entry which is preliminary data.</text>
</comment>
<dbReference type="EMBL" id="VWZN01020640">
    <property type="protein sequence ID" value="NWR52613.1"/>
    <property type="molecule type" value="Genomic_DNA"/>
</dbReference>
<evidence type="ECO:0000256" key="2">
    <source>
        <dbReference type="ARBA" id="ARBA00004496"/>
    </source>
</evidence>
<dbReference type="PANTHER" id="PTHR12596">
    <property type="entry name" value="EXPORTIN 4,7-RELATED"/>
    <property type="match status" value="1"/>
</dbReference>
<proteinExistence type="inferred from homology"/>
<keyword evidence="10" id="KW-1185">Reference proteome</keyword>
<accession>A0A7K4Y0R6</accession>
<evidence type="ECO:0000256" key="1">
    <source>
        <dbReference type="ARBA" id="ARBA00004123"/>
    </source>
</evidence>
<feature type="non-terminal residue" evidence="9">
    <location>
        <position position="97"/>
    </location>
</feature>
<dbReference type="PANTHER" id="PTHR12596:SF2">
    <property type="entry name" value="EXPORTIN-7 ISOFORM X1"/>
    <property type="match status" value="1"/>
</dbReference>
<comment type="similarity">
    <text evidence="3">Belongs to the exportin family.</text>
</comment>
<comment type="subcellular location">
    <subcellularLocation>
        <location evidence="2">Cytoplasm</location>
    </subcellularLocation>
    <subcellularLocation>
        <location evidence="1">Nucleus</location>
    </subcellularLocation>
</comment>
<dbReference type="GO" id="GO:0005737">
    <property type="term" value="C:cytoplasm"/>
    <property type="evidence" value="ECO:0007669"/>
    <property type="project" value="UniProtKB-SubCell"/>
</dbReference>
<dbReference type="InterPro" id="IPR057947">
    <property type="entry name" value="TPR_XPO7/RBP17"/>
</dbReference>
<feature type="domain" description="Exportin-7/Ran-binding protein 17 TPR repeats" evidence="8">
    <location>
        <begin position="6"/>
        <end position="73"/>
    </location>
</feature>
<gene>
    <name evidence="9" type="primary">Xpo7</name>
    <name evidence="9" type="ORF">REGSAT_R11145</name>
</gene>
<evidence type="ECO:0000256" key="7">
    <source>
        <dbReference type="ARBA" id="ARBA00023242"/>
    </source>
</evidence>
<evidence type="ECO:0000256" key="5">
    <source>
        <dbReference type="ARBA" id="ARBA00022490"/>
    </source>
</evidence>
<evidence type="ECO:0000313" key="10">
    <source>
        <dbReference type="Proteomes" id="UP000529728"/>
    </source>
</evidence>
<dbReference type="GO" id="GO:0005049">
    <property type="term" value="F:nuclear export signal receptor activity"/>
    <property type="evidence" value="ECO:0007669"/>
    <property type="project" value="InterPro"/>
</dbReference>
<dbReference type="Pfam" id="PF25795">
    <property type="entry name" value="TPR_XPO7"/>
    <property type="match status" value="1"/>
</dbReference>
<keyword evidence="7" id="KW-0539">Nucleus</keyword>
<keyword evidence="4" id="KW-0813">Transport</keyword>
<protein>
    <submittedName>
        <fullName evidence="9">XPO7 protein</fullName>
    </submittedName>
</protein>
<name>A0A7K4Y0R6_REGSA</name>
<evidence type="ECO:0000256" key="3">
    <source>
        <dbReference type="ARBA" id="ARBA00009466"/>
    </source>
</evidence>